<evidence type="ECO:0000313" key="2">
    <source>
        <dbReference type="WBParaSite" id="ES5_v2.g15144.t1"/>
    </source>
</evidence>
<dbReference type="WBParaSite" id="ES5_v2.g15144.t1">
    <property type="protein sequence ID" value="ES5_v2.g15144.t1"/>
    <property type="gene ID" value="ES5_v2.g15144"/>
</dbReference>
<organism evidence="1 2">
    <name type="scientific">Panagrolaimus sp. ES5</name>
    <dbReference type="NCBI Taxonomy" id="591445"/>
    <lineage>
        <taxon>Eukaryota</taxon>
        <taxon>Metazoa</taxon>
        <taxon>Ecdysozoa</taxon>
        <taxon>Nematoda</taxon>
        <taxon>Chromadorea</taxon>
        <taxon>Rhabditida</taxon>
        <taxon>Tylenchina</taxon>
        <taxon>Panagrolaimomorpha</taxon>
        <taxon>Panagrolaimoidea</taxon>
        <taxon>Panagrolaimidae</taxon>
        <taxon>Panagrolaimus</taxon>
    </lineage>
</organism>
<accession>A0AC34FCP0</accession>
<protein>
    <submittedName>
        <fullName evidence="2">Uncharacterized protein</fullName>
    </submittedName>
</protein>
<reference evidence="2" key="1">
    <citation type="submission" date="2022-11" db="UniProtKB">
        <authorList>
            <consortium name="WormBaseParasite"/>
        </authorList>
    </citation>
    <scope>IDENTIFICATION</scope>
</reference>
<evidence type="ECO:0000313" key="1">
    <source>
        <dbReference type="Proteomes" id="UP000887579"/>
    </source>
</evidence>
<name>A0AC34FCP0_9BILA</name>
<sequence>MSKEKLLKHIDDILIGLDAQNQDLYNVFETFISTKTGKSCLIVGQELSGKTSLIEAVCKKFPRDFEEQNIVNIDGHFCDDSEGTNLMGDQTQDSKLVIVDNFEQFANCTDAFEKRVRSRFSQKKIFLNPEDNSPIERLHQLLMPSSWKGKSKEPHERWKNFSKKICSNNEFIKREMERVVSYGNGPSIYKLKQIALLLASKYFEDLPDAVDIAVTNITSMITPRSTEILDYLTTLETQEIFILEIMRRLTERNGNRDIPYLNIFQSFSNVHNSMKARPPRKEIVYFLLEKMVEKKVIELKEGTHKGQLDFRPVHVTVSGDIIKAAWEKKSKRTFLADAFIAASNLNL</sequence>
<proteinExistence type="predicted"/>
<dbReference type="Proteomes" id="UP000887579">
    <property type="component" value="Unplaced"/>
</dbReference>